<name>A0ACB6G1D2_9PLEO</name>
<comment type="caution">
    <text evidence="1">The sequence shown here is derived from an EMBL/GenBank/DDBJ whole genome shotgun (WGS) entry which is preliminary data.</text>
</comment>
<gene>
    <name evidence="1" type="ORF">AG0111_0g1634</name>
</gene>
<evidence type="ECO:0000313" key="2">
    <source>
        <dbReference type="Proteomes" id="UP000293547"/>
    </source>
</evidence>
<proteinExistence type="predicted"/>
<organism evidence="1 2">
    <name type="scientific">Alternaria gaisen</name>
    <dbReference type="NCBI Taxonomy" id="167740"/>
    <lineage>
        <taxon>Eukaryota</taxon>
        <taxon>Fungi</taxon>
        <taxon>Dikarya</taxon>
        <taxon>Ascomycota</taxon>
        <taxon>Pezizomycotina</taxon>
        <taxon>Dothideomycetes</taxon>
        <taxon>Pleosporomycetidae</taxon>
        <taxon>Pleosporales</taxon>
        <taxon>Pleosporineae</taxon>
        <taxon>Pleosporaceae</taxon>
        <taxon>Alternaria</taxon>
        <taxon>Alternaria sect. Alternaria</taxon>
    </lineage>
</organism>
<dbReference type="EMBL" id="PDWZ02000001">
    <property type="protein sequence ID" value="KAB2110502.1"/>
    <property type="molecule type" value="Genomic_DNA"/>
</dbReference>
<evidence type="ECO:0000313" key="1">
    <source>
        <dbReference type="EMBL" id="KAB2110502.1"/>
    </source>
</evidence>
<dbReference type="Proteomes" id="UP000293547">
    <property type="component" value="Unassembled WGS sequence"/>
</dbReference>
<keyword evidence="2" id="KW-1185">Reference proteome</keyword>
<sequence length="676" mass="77389">MDARTTAHPVCFNNQGGKIAIQAAEYHLHGNNIVNDHAKDTVLQVLPYAAEAPFATYSKQHEPTCLPHTRSALLDEIYKWTDGQDEQCVYWLNGLAGTGKSTIARTVAREYYERKRLGASFFFAKGGGDVGHAGKFVTSIAVQLARSISATYEHICGAVKNKPDISSLPLHDQWEHLVHDPLSKLFDSGDTTPIVLVIDALDECEDDRNIRAITNLLITARELRRPRLRIFLTSRPEIAVRHTFSQIPDASHQSCILHHIARSRVDADIELFLEHKLGLIGQEYHLSHGWPGPEIVAQMVQRASGLFIWASTALRFIQQGRRFAARRIDLIIKGDNDAQAEPEKHLDDIYTTVLQNSLYPEYTEEEKDEHCKTLRLVLGSLVVLRSPLAAKHLAVLLGMAEEDIRSIVEDLHAILDISADGSRPLRLHHPSLRDFLLTRSRSVATKFWVDEAQMHRALALRCSILKTRFNRQRQEQYRELVSKEYADLTGLDRAELGLKIRRPWGHMIDAFYEVEKSPNEEPEVPSTRSRFATFKHKYEKKTMEIWPSPDLLYACSNWGYHAGESREKLANRVRYRSFPSDSWHISGTASWSEHQDGVTFLSEYINNCGRLCDYWHLFDTWRNDIMLLKDRSSEPDVSRFYVLAHERCTEILKYNDDVDKTLINMGLAFERIISER</sequence>
<reference evidence="1 2" key="1">
    <citation type="journal article" date="2019" name="bioRxiv">
        <title>Genomics, evolutionary history and diagnostics of the Alternaria alternata species group including apple and Asian pear pathotypes.</title>
        <authorList>
            <person name="Armitage A.D."/>
            <person name="Cockerton H.M."/>
            <person name="Sreenivasaprasad S."/>
            <person name="Woodhall J.W."/>
            <person name="Lane C.R."/>
            <person name="Harrison R.J."/>
            <person name="Clarkson J.P."/>
        </authorList>
    </citation>
    <scope>NUCLEOTIDE SEQUENCE [LARGE SCALE GENOMIC DNA]</scope>
    <source>
        <strain evidence="1 2">FERA 650</strain>
    </source>
</reference>
<protein>
    <submittedName>
        <fullName evidence="1">Uncharacterized protein</fullName>
    </submittedName>
</protein>
<accession>A0ACB6G1D2</accession>